<accession>A0ABR1ZNG9</accession>
<gene>
    <name evidence="1" type="ORF">V6N11_014309</name>
</gene>
<dbReference type="EMBL" id="JBBPBN010000835">
    <property type="protein sequence ID" value="KAK8481902.1"/>
    <property type="molecule type" value="Genomic_DNA"/>
</dbReference>
<organism evidence="1 2">
    <name type="scientific">Hibiscus sabdariffa</name>
    <name type="common">roselle</name>
    <dbReference type="NCBI Taxonomy" id="183260"/>
    <lineage>
        <taxon>Eukaryota</taxon>
        <taxon>Viridiplantae</taxon>
        <taxon>Streptophyta</taxon>
        <taxon>Embryophyta</taxon>
        <taxon>Tracheophyta</taxon>
        <taxon>Spermatophyta</taxon>
        <taxon>Magnoliopsida</taxon>
        <taxon>eudicotyledons</taxon>
        <taxon>Gunneridae</taxon>
        <taxon>Pentapetalae</taxon>
        <taxon>rosids</taxon>
        <taxon>malvids</taxon>
        <taxon>Malvales</taxon>
        <taxon>Malvaceae</taxon>
        <taxon>Malvoideae</taxon>
        <taxon>Hibiscus</taxon>
    </lineage>
</organism>
<evidence type="ECO:0000313" key="1">
    <source>
        <dbReference type="EMBL" id="KAK8481902.1"/>
    </source>
</evidence>
<comment type="caution">
    <text evidence="1">The sequence shown here is derived from an EMBL/GenBank/DDBJ whole genome shotgun (WGS) entry which is preliminary data.</text>
</comment>
<evidence type="ECO:0000313" key="2">
    <source>
        <dbReference type="Proteomes" id="UP001396334"/>
    </source>
</evidence>
<protein>
    <submittedName>
        <fullName evidence="1">Uncharacterized protein</fullName>
    </submittedName>
</protein>
<name>A0ABR1ZNG9_9ROSI</name>
<reference evidence="1 2" key="1">
    <citation type="journal article" date="2024" name="G3 (Bethesda)">
        <title>Genome assembly of Hibiscus sabdariffa L. provides insights into metabolisms of medicinal natural products.</title>
        <authorList>
            <person name="Kim T."/>
        </authorList>
    </citation>
    <scope>NUCLEOTIDE SEQUENCE [LARGE SCALE GENOMIC DNA]</scope>
    <source>
        <strain evidence="1">TK-2024</strain>
        <tissue evidence="1">Old leaves</tissue>
    </source>
</reference>
<proteinExistence type="predicted"/>
<dbReference type="Proteomes" id="UP001396334">
    <property type="component" value="Unassembled WGS sequence"/>
</dbReference>
<sequence length="159" mass="17405">MGMRKLRERTGLVMVNEATTASASSFQLSSTLVSSTSAQLAHFQLNNSEAVGTYPLQGRVSKEHVDIMWGVLHQSMHMHDMCGSLSMLWACGRGLGTSQACGWLNQPLSLRLFPPKWCEHTLQMSGSQCIRPKGGCAYDDPRSVTNEGSPFSTGYLVSY</sequence>
<keyword evidence="2" id="KW-1185">Reference proteome</keyword>